<dbReference type="GeneTree" id="ENSGT00390000015467"/>
<reference evidence="2" key="3">
    <citation type="submission" date="2025-08" db="UniProtKB">
        <authorList>
            <consortium name="Ensembl"/>
        </authorList>
    </citation>
    <scope>IDENTIFICATION</scope>
    <source>
        <strain evidence="2">C57BL/6J</strain>
    </source>
</reference>
<dbReference type="ExpressionAtlas" id="A0A1W2P823">
    <property type="expression patterns" value="baseline and differential"/>
</dbReference>
<evidence type="ECO:0000313" key="2">
    <source>
        <dbReference type="Ensembl" id="ENSMUSP00000151887.2"/>
    </source>
</evidence>
<accession>A0A1W2P823</accession>
<evidence type="ECO:0000313" key="3">
    <source>
        <dbReference type="MGI" id="MGI:1924814"/>
    </source>
</evidence>
<dbReference type="ProteomicsDB" id="359177"/>
<dbReference type="Antibodypedia" id="53521">
    <property type="antibodies" value="35 antibodies from 11 providers"/>
</dbReference>
<dbReference type="AlphaFoldDB" id="A0A1W2P823"/>
<gene>
    <name evidence="2 3" type="primary">R3hdm4</name>
</gene>
<evidence type="ECO:0007829" key="5">
    <source>
        <dbReference type="PeptideAtlas" id="A0A1W2P823"/>
    </source>
</evidence>
<keyword evidence="5 6" id="KW-1267">Proteomics identification</keyword>
<dbReference type="VEuPathDB" id="HostDB:ENSMUSG00000035781"/>
<protein>
    <submittedName>
        <fullName evidence="2">R3H domain containing 4</fullName>
    </submittedName>
</protein>
<reference evidence="2 4" key="1">
    <citation type="journal article" date="2009" name="PLoS Biol.">
        <title>Lineage-specific biology revealed by a finished genome assembly of the mouse.</title>
        <authorList>
            <consortium name="Mouse Genome Sequencing Consortium"/>
            <person name="Church D.M."/>
            <person name="Goodstadt L."/>
            <person name="Hillier L.W."/>
            <person name="Zody M.C."/>
            <person name="Goldstein S."/>
            <person name="She X."/>
            <person name="Bult C.J."/>
            <person name="Agarwala R."/>
            <person name="Cherry J.L."/>
            <person name="DiCuccio M."/>
            <person name="Hlavina W."/>
            <person name="Kapustin Y."/>
            <person name="Meric P."/>
            <person name="Maglott D."/>
            <person name="Birtle Z."/>
            <person name="Marques A.C."/>
            <person name="Graves T."/>
            <person name="Zhou S."/>
            <person name="Teague B."/>
            <person name="Potamousis K."/>
            <person name="Churas C."/>
            <person name="Place M."/>
            <person name="Herschleb J."/>
            <person name="Runnheim R."/>
            <person name="Forrest D."/>
            <person name="Amos-Landgraf J."/>
            <person name="Schwartz D.C."/>
            <person name="Cheng Z."/>
            <person name="Lindblad-Toh K."/>
            <person name="Eichler E.E."/>
            <person name="Ponting C.P."/>
        </authorList>
    </citation>
    <scope>NUCLEOTIDE SEQUENCE [LARGE SCALE GENOMIC DNA]</scope>
    <source>
        <strain evidence="2 4">C57BL/6J</strain>
    </source>
</reference>
<organism evidence="2 4">
    <name type="scientific">Mus musculus</name>
    <name type="common">Mouse</name>
    <dbReference type="NCBI Taxonomy" id="10090"/>
    <lineage>
        <taxon>Eukaryota</taxon>
        <taxon>Metazoa</taxon>
        <taxon>Chordata</taxon>
        <taxon>Craniata</taxon>
        <taxon>Vertebrata</taxon>
        <taxon>Euteleostomi</taxon>
        <taxon>Mammalia</taxon>
        <taxon>Eutheria</taxon>
        <taxon>Euarchontoglires</taxon>
        <taxon>Glires</taxon>
        <taxon>Rodentia</taxon>
        <taxon>Myomorpha</taxon>
        <taxon>Muroidea</taxon>
        <taxon>Muridae</taxon>
        <taxon>Murinae</taxon>
        <taxon>Mus</taxon>
        <taxon>Mus</taxon>
    </lineage>
</organism>
<name>A0A1W2P823_MOUSE</name>
<keyword evidence="4" id="KW-1185">Reference proteome</keyword>
<dbReference type="Bgee" id="ENSMUSG00000035781">
    <property type="expression patterns" value="Expressed in granulocyte and 219 other cell types or tissues"/>
</dbReference>
<evidence type="ECO:0000313" key="4">
    <source>
        <dbReference type="Proteomes" id="UP000000589"/>
    </source>
</evidence>
<dbReference type="MGI" id="MGI:1924814">
    <property type="gene designation" value="R3hdm4"/>
</dbReference>
<dbReference type="Ensembl" id="ENSMUST00000218970.2">
    <property type="protein sequence ID" value="ENSMUSP00000151887.2"/>
    <property type="gene ID" value="ENSMUSG00000035781.16"/>
</dbReference>
<dbReference type="AGR" id="MGI:1924814"/>
<dbReference type="Proteomes" id="UP000000589">
    <property type="component" value="Chromosome 10"/>
</dbReference>
<reference evidence="2 4" key="2">
    <citation type="journal article" date="2011" name="PLoS Biol.">
        <title>Modernizing reference genome assemblies.</title>
        <authorList>
            <person name="Church D.M."/>
            <person name="Schneider V.A."/>
            <person name="Graves T."/>
            <person name="Auger K."/>
            <person name="Cunningham F."/>
            <person name="Bouk N."/>
            <person name="Chen H.C."/>
            <person name="Agarwala R."/>
            <person name="McLaren W.M."/>
            <person name="Ritchie G.R."/>
            <person name="Albracht D."/>
            <person name="Kremitzki M."/>
            <person name="Rock S."/>
            <person name="Kotkiewicz H."/>
            <person name="Kremitzki C."/>
            <person name="Wollam A."/>
            <person name="Trani L."/>
            <person name="Fulton L."/>
            <person name="Fulton R."/>
            <person name="Matthews L."/>
            <person name="Whitehead S."/>
            <person name="Chow W."/>
            <person name="Torrance J."/>
            <person name="Dunn M."/>
            <person name="Harden G."/>
            <person name="Threadgold G."/>
            <person name="Wood J."/>
            <person name="Collins J."/>
            <person name="Heath P."/>
            <person name="Griffiths G."/>
            <person name="Pelan S."/>
            <person name="Grafham D."/>
            <person name="Eichler E.E."/>
            <person name="Weinstock G."/>
            <person name="Mardis E.R."/>
            <person name="Wilson R.K."/>
            <person name="Howe K."/>
            <person name="Flicek P."/>
            <person name="Hubbard T."/>
        </authorList>
    </citation>
    <scope>NUCLEOTIDE SEQUENCE [LARGE SCALE GENOMIC DNA]</scope>
    <source>
        <strain evidence="2 4">C57BL/6J</strain>
    </source>
</reference>
<feature type="region of interest" description="Disordered" evidence="1">
    <location>
        <begin position="1"/>
        <end position="39"/>
    </location>
</feature>
<evidence type="ECO:0000256" key="1">
    <source>
        <dbReference type="SAM" id="MobiDB-lite"/>
    </source>
</evidence>
<reference evidence="2" key="4">
    <citation type="submission" date="2025-09" db="UniProtKB">
        <authorList>
            <consortium name="Ensembl"/>
        </authorList>
    </citation>
    <scope>IDENTIFICATION</scope>
    <source>
        <strain evidence="2">C57BL/6J</strain>
    </source>
</reference>
<evidence type="ECO:0007829" key="6">
    <source>
        <dbReference type="ProteomicsDB" id="A0A1W2P823"/>
    </source>
</evidence>
<sequence length="64" mass="6803">MVALDNSEGGPEATPSGETRLPVPANTAGDRWGPSRGGRWGPDSCCTWHLRRGLQQCHLCGGLE</sequence>
<proteinExistence type="evidence at protein level"/>